<dbReference type="EMBL" id="MN739390">
    <property type="protein sequence ID" value="QHT02135.1"/>
    <property type="molecule type" value="Genomic_DNA"/>
</dbReference>
<dbReference type="AlphaFoldDB" id="A0A6C0CEZ4"/>
<keyword evidence="1" id="KW-0812">Transmembrane</keyword>
<accession>A0A6C0CEZ4</accession>
<proteinExistence type="predicted"/>
<evidence type="ECO:0000256" key="1">
    <source>
        <dbReference type="SAM" id="Phobius"/>
    </source>
</evidence>
<feature type="transmembrane region" description="Helical" evidence="1">
    <location>
        <begin position="161"/>
        <end position="194"/>
    </location>
</feature>
<keyword evidence="1" id="KW-0472">Membrane</keyword>
<reference evidence="2" key="1">
    <citation type="journal article" date="2020" name="Nature">
        <title>Giant virus diversity and host interactions through global metagenomics.</title>
        <authorList>
            <person name="Schulz F."/>
            <person name="Roux S."/>
            <person name="Paez-Espino D."/>
            <person name="Jungbluth S."/>
            <person name="Walsh D.A."/>
            <person name="Denef V.J."/>
            <person name="McMahon K.D."/>
            <person name="Konstantinidis K.T."/>
            <person name="Eloe-Fadrosh E.A."/>
            <person name="Kyrpides N.C."/>
            <person name="Woyke T."/>
        </authorList>
    </citation>
    <scope>NUCLEOTIDE SEQUENCE</scope>
    <source>
        <strain evidence="2">GVMAG-M-3300020565-3</strain>
    </source>
</reference>
<protein>
    <submittedName>
        <fullName evidence="2">Uncharacterized protein</fullName>
    </submittedName>
</protein>
<evidence type="ECO:0000313" key="2">
    <source>
        <dbReference type="EMBL" id="QHT02135.1"/>
    </source>
</evidence>
<keyword evidence="1" id="KW-1133">Transmembrane helix</keyword>
<name>A0A6C0CEZ4_9ZZZZ</name>
<sequence>MNSVADYSQIENELANISLIIDTRQKIVSELTSQDISDTYQYRAFVKEQQLNLIRLIKQKIVLENKLQSIHEERFKEFNNCNNSIAGVSDVMSLAFQYAHPIDKRTKKYATGGGCVSGSVGSVGSVGRGARSHSPRRFGDDRNNLRVYKEKDRFERFLDFVIAHLIVLKAICIIALVIIKVVYICTYVLCTYVLQ</sequence>
<organism evidence="2">
    <name type="scientific">viral metagenome</name>
    <dbReference type="NCBI Taxonomy" id="1070528"/>
    <lineage>
        <taxon>unclassified sequences</taxon>
        <taxon>metagenomes</taxon>
        <taxon>organismal metagenomes</taxon>
    </lineage>
</organism>